<reference evidence="1" key="1">
    <citation type="journal article" date="2015" name="BMC Genomics">
        <title>Transcriptome profiling of a Rhizobium leguminosarum bv. trifolii rosR mutant reveals the role of the transcriptional regulator RosR in motility, synthesis of cell-surface components, and other cellular processes.</title>
        <authorList>
            <person name="Rachwal K."/>
            <person name="Matczynska E."/>
            <person name="Janczarek M."/>
        </authorList>
    </citation>
    <scope>NUCLEOTIDE SEQUENCE</scope>
    <source>
        <strain evidence="1">Rt24.2</strain>
    </source>
</reference>
<dbReference type="EMBL" id="KX491699">
    <property type="protein sequence ID" value="AOO94063.1"/>
    <property type="molecule type" value="Genomic_DNA"/>
</dbReference>
<name>A0A1C9I560_RHILT</name>
<evidence type="ECO:0000313" key="1">
    <source>
        <dbReference type="EMBL" id="AOO94063.1"/>
    </source>
</evidence>
<proteinExistence type="predicted"/>
<sequence length="182" mass="20345">MTLDERFGPCLPFQRQASAWELNTQPRSLQILSEETAPALKLLIDAAPRLPLVEVVHATAPILWLVDRDGNVRFSMEEVIDRDTRSLHFVLPRNGPPLRSTEERLGHPALLDLGAAVTKAARIGGELIYDPFRDRAPWVLSNSSGRYGKRPHITGEHLENVNAIFAEFGISLHTFFIYTPAA</sequence>
<accession>A0A1C9I560</accession>
<protein>
    <submittedName>
        <fullName evidence="1">Uncharacterized protein</fullName>
    </submittedName>
</protein>
<dbReference type="AlphaFoldDB" id="A0A1C9I560"/>
<reference evidence="1" key="2">
    <citation type="journal article" date="2016" name="Front. Microbiol.">
        <title>The Regulatory Protein RosR Affects Rhizobium leguminosarum bv. trifolii Protein Profiles, Cell Surface Properties, and Symbiosis with Clover.</title>
        <authorList>
            <person name="Rachwal K."/>
            <person name="Boguszewska A."/>
            <person name="Kopcinska J."/>
            <person name="Karas M."/>
            <person name="Tchorzewski M."/>
            <person name="Janczarek M."/>
        </authorList>
    </citation>
    <scope>NUCLEOTIDE SEQUENCE</scope>
    <source>
        <strain evidence="1">Rt24.2</strain>
    </source>
</reference>
<organism evidence="1">
    <name type="scientific">Rhizobium leguminosarum bv. trifolii</name>
    <dbReference type="NCBI Taxonomy" id="386"/>
    <lineage>
        <taxon>Bacteria</taxon>
        <taxon>Pseudomonadati</taxon>
        <taxon>Pseudomonadota</taxon>
        <taxon>Alphaproteobacteria</taxon>
        <taxon>Hyphomicrobiales</taxon>
        <taxon>Rhizobiaceae</taxon>
        <taxon>Rhizobium/Agrobacterium group</taxon>
        <taxon>Rhizobium</taxon>
    </lineage>
</organism>